<evidence type="ECO:0000256" key="1">
    <source>
        <dbReference type="SAM" id="SignalP"/>
    </source>
</evidence>
<evidence type="ECO:0000313" key="3">
    <source>
        <dbReference type="Proteomes" id="UP000595332"/>
    </source>
</evidence>
<evidence type="ECO:0008006" key="4">
    <source>
        <dbReference type="Google" id="ProtNLM"/>
    </source>
</evidence>
<dbReference type="InterPro" id="IPR025293">
    <property type="entry name" value="YfiR/HmsC-like"/>
</dbReference>
<dbReference type="EMBL" id="AP014546">
    <property type="protein sequence ID" value="BBB30280.1"/>
    <property type="molecule type" value="Genomic_DNA"/>
</dbReference>
<accession>A0A7R6SWA4</accession>
<gene>
    <name evidence="2" type="ORF">NEJAP_2334</name>
</gene>
<dbReference type="AlphaFoldDB" id="A0A7R6SWA4"/>
<reference evidence="2 3" key="1">
    <citation type="journal article" date="2008" name="Int. J. Syst. Evol. Microbiol.">
        <title>Neptunomonas japonica sp. nov., an Osedax japonicus symbiont-like bacterium isolated from sediment adjacent to sperm whale carcasses off Kagoshima, Japan.</title>
        <authorList>
            <person name="Miyazaki M."/>
            <person name="Nogi Y."/>
            <person name="Fujiwara Y."/>
            <person name="Kawato M."/>
            <person name="Kubokawa K."/>
            <person name="Horikoshi K."/>
        </authorList>
    </citation>
    <scope>NUCLEOTIDE SEQUENCE [LARGE SCALE GENOMIC DNA]</scope>
    <source>
        <strain evidence="2 3">JAMM 1380</strain>
    </source>
</reference>
<sequence>MRKSSLKLFIILGISIHLSFSAVLGAPSADVYPLKAALVYNFAKFTVWPESVVKKTVDICYFNELYTSSMERLSGKKISQYFVSIKQIENIDDVDQCHLVYIDKSKREILNRLFIKVKDKPILTVSDISGFYDEGGMIEIKVTDNRLRFLINLAPVNKSNIVLSSQMLKLAVEVKR</sequence>
<keyword evidence="3" id="KW-1185">Reference proteome</keyword>
<organism evidence="2 3">
    <name type="scientific">Neptunomonas japonica JAMM 1380</name>
    <dbReference type="NCBI Taxonomy" id="1441457"/>
    <lineage>
        <taxon>Bacteria</taxon>
        <taxon>Pseudomonadati</taxon>
        <taxon>Pseudomonadota</taxon>
        <taxon>Gammaproteobacteria</taxon>
        <taxon>Oceanospirillales</taxon>
        <taxon>Oceanospirillaceae</taxon>
        <taxon>Neptunomonas</taxon>
    </lineage>
</organism>
<name>A0A7R6SWA4_9GAMM</name>
<dbReference type="Pfam" id="PF13689">
    <property type="entry name" value="DUF4154"/>
    <property type="match status" value="1"/>
</dbReference>
<feature type="signal peptide" evidence="1">
    <location>
        <begin position="1"/>
        <end position="25"/>
    </location>
</feature>
<proteinExistence type="predicted"/>
<keyword evidence="1" id="KW-0732">Signal</keyword>
<protein>
    <recommendedName>
        <fullName evidence="4">Transmembrane protein</fullName>
    </recommendedName>
</protein>
<evidence type="ECO:0000313" key="2">
    <source>
        <dbReference type="EMBL" id="BBB30280.1"/>
    </source>
</evidence>
<dbReference type="Proteomes" id="UP000595332">
    <property type="component" value="Chromosome"/>
</dbReference>
<dbReference type="KEGG" id="njp:NEJAP_2334"/>
<feature type="chain" id="PRO_5032901394" description="Transmembrane protein" evidence="1">
    <location>
        <begin position="26"/>
        <end position="176"/>
    </location>
</feature>